<feature type="region of interest" description="Disordered" evidence="2">
    <location>
        <begin position="2676"/>
        <end position="2715"/>
    </location>
</feature>
<feature type="compositionally biased region" description="Gly residues" evidence="2">
    <location>
        <begin position="3143"/>
        <end position="3154"/>
    </location>
</feature>
<dbReference type="InterPro" id="IPR011050">
    <property type="entry name" value="Pectin_lyase_fold/virulence"/>
</dbReference>
<feature type="region of interest" description="Disordered" evidence="2">
    <location>
        <begin position="2525"/>
        <end position="2574"/>
    </location>
</feature>
<feature type="region of interest" description="Disordered" evidence="2">
    <location>
        <begin position="3124"/>
        <end position="3200"/>
    </location>
</feature>
<evidence type="ECO:0000256" key="3">
    <source>
        <dbReference type="SAM" id="SignalP"/>
    </source>
</evidence>
<evidence type="ECO:0000256" key="2">
    <source>
        <dbReference type="SAM" id="MobiDB-lite"/>
    </source>
</evidence>
<evidence type="ECO:0000313" key="5">
    <source>
        <dbReference type="EMBL" id="MFD2310864.1"/>
    </source>
</evidence>
<feature type="compositionally biased region" description="Polar residues" evidence="2">
    <location>
        <begin position="3191"/>
        <end position="3200"/>
    </location>
</feature>
<feature type="domain" description="Filamentous haemagglutinin FhaB/tRNA nuclease CdiA-like TPS" evidence="4">
    <location>
        <begin position="56"/>
        <end position="176"/>
    </location>
</feature>
<accession>A0ABW5ECR1</accession>
<feature type="compositionally biased region" description="Polar residues" evidence="2">
    <location>
        <begin position="2616"/>
        <end position="2633"/>
    </location>
</feature>
<dbReference type="Gene3D" id="2.160.20.10">
    <property type="entry name" value="Single-stranded right-handed beta-helix, Pectin lyase-like"/>
    <property type="match status" value="1"/>
</dbReference>
<feature type="region of interest" description="Disordered" evidence="2">
    <location>
        <begin position="1589"/>
        <end position="1658"/>
    </location>
</feature>
<feature type="chain" id="PRO_5046047716" evidence="3">
    <location>
        <begin position="24"/>
        <end position="3308"/>
    </location>
</feature>
<feature type="coiled-coil region" evidence="1">
    <location>
        <begin position="2409"/>
        <end position="2450"/>
    </location>
</feature>
<dbReference type="SMART" id="SM00912">
    <property type="entry name" value="Haemagg_act"/>
    <property type="match status" value="1"/>
</dbReference>
<feature type="region of interest" description="Disordered" evidence="2">
    <location>
        <begin position="2789"/>
        <end position="2817"/>
    </location>
</feature>
<proteinExistence type="predicted"/>
<comment type="caution">
    <text evidence="5">The sequence shown here is derived from an EMBL/GenBank/DDBJ whole genome shotgun (WGS) entry which is preliminary data.</text>
</comment>
<dbReference type="Pfam" id="PF05594">
    <property type="entry name" value="Fil_haemagg"/>
    <property type="match status" value="14"/>
</dbReference>
<dbReference type="InterPro" id="IPR010069">
    <property type="entry name" value="CdiA_FHA1_rpt"/>
</dbReference>
<sequence length="3308" mass="343534">MRPLNFALWLALGWVGLAVPALAEQEQQVVGLAQQGRILSDPEAPEDQRPTVISAPNGVPLVNITTPSEAGVSRNLYSQFDVGGDGAVLNNSRGETRTQLGGWVQGNPWLATGTAKVILNEVNSADPSRLNGYIEVAGDRAEVVIANPSGIQVNGAGFINTPRVTLTTGRPVLRGGALDHYRVERGTIRVEGAGLDTSRVNYTDIMARALEVHGGIWANELRTTLGTNHIGADHAGVTATDASTASGAGPEFALDVGALGGMYANKIWLVGNEQGLGARNAGNIGAGAGGLVVTVDGRLENTGTLQSKSDSEIRAGGELSNAGTLSAARELNLSTAADIDNSGGTLNGRRLDLSAEALRNRDGAIEQTGTQDLVLDSGALSNRDGGRIGLSQPLTGDGDGEAGGGTPPGNGPAPEDGANPDSGDTGGDTAPPTESTPLADGLVEIAGTLDNDGGRISAGGATDVKVVDGLDNSGGHLGARHLAQEGGDLSNRDGELVVTDSVQIEAAEIANDGGRVSFQSSLTFEAEYFSNRGGTLAHSDAGDIALHITGTFDNSGGALETNAATLAIDSQTLVNEQGRITHAGTDGLTLQADTFNGADGRIATAGEVQLTIGDADHRGAALEASGIALDAADFDNRGGTLIASGEQGNTLAVTGTLDNGTHNEQGGRIVSNGDLQIRAGAFGNVEQAGTGSLKIDAASLEGSGGTIVSNGSLTVTGDTIDLSGGTTSAERIAIDTGNLSTAEGSLIATSEETLQLQVVGTLNNDGGTIAGNGAFDLSAGELGNRMGTLQAAGPESGEIKVRGNFDNSDGILAAAGDTSISARNFVNTGGTLQTADESSLQLTVEDLLDNSGAGLIAAGGELQLAAATLDNREGTINIGDNLDIVVQSLQNNSGALVGKGDLTLRAHTLSNREDGILVSVDNSIDLSIAGYTDNRGGRIQATEGLTLASAGLDNTGGGILGGNIAIDTRGQNLENSGGTIATDSGGLNIHSGALTNDGGLLQSADDLQLDTAGETLVNTNAGDSGGLLSGGRQTLAIGNLDNRAGLVHAGGALTARSGDLDNRNGGQFGGSDNVTLQGAELHNRGGVLHAGGDLDAQLTGTARNNAGLISAGNTLDLTAAVIDNRNTRGETPLGLQGDSIDLSAGRSENRNGLIAADTRIDITGSQLDNSSGEVSSAGILGVVIDAVTNTGGTLYSGEAQTINTDSLSGDGSLLSQGDLTLTLAQGFTLTGEITANQTADITINGWFTNESKGLQAGDLTLNATSIDNTAGAEISGGQVRLNADDTLTNRGLIDGGNTRIDADTLENLGSGRIYGDHIAIEADTLQNLEETLDGETKAAVIAARQRLDIAAGTLLNREDALIFSAGQGAYALNIGGRLDENGYANGSAASVHNASATIESQGGLTIDAASLLNSNEHFATREAQIGGPTDIIYTQIKGYPNKYTDTELFEQGWTFEYWKDGVSTWFRPDGDRREDWTEYNVTRTEYRTQVTESAPAVISSGGDMTLRGGELVNDKSHILAGGAIRGDLQNLDNIDAKGEHRVHEEGTSRETWVKLTGWDDDPKRKWGDPILYLPGDEVETIDLDVVKKEENQNGGGSGYEIESRNTDTAGRGTRRDTADNSAESREVESKVVRVAETTAPQDEQGLDAAASTGPAPEEVHTVGADTAIPRNSLFRVQPENGDYLIETDPRFANYRDWLSSDYLLDALDHDQDLIHKRLGDGFYEQTLVREQIAQLTGRRFLADYTSDEDQYRALLEAGATVAEAWDLRPGVALTAEQMAQLTSDIVWLVEETVTLPDGNTTTALVPQVYVRARPGDLDGEGTLISGENVHFNLEQDLANTGDIAGRNAVQITAENLRNLDGRITGDRVSLHARTDLDNIGGTIDAENGLAVSAGRDITIATTTRSDNNRAGLSDYSRTNIDRVAGLYVSKGNLVATAGRDFVIRGAEIANSGDGITQVSAERDLTLATVETHNQENMVGGDNFHLKQGHTEEVGSSIQGGGQVVLNSGGDTSLRGAEVNAGGDMGLISGGDLLIESATNTRNYDYYHKEEAGSSLSSDKTTAIQHNTEDVVGSHISAGGDVAMVAEGDLAILGSQVEAEQDIALDGRDITIAASEQKESHYQTSSKSGPLGSESAGQASEQLSLATAELKSAGGDISLDAARNITIAASNLETASGDINLTAVDDLLIAAGEVMETTSNWSEDSGYFTGGDFYAAEQRAGTTETTRAQGSNISAGGNLNIDSGRAKVVGSDLTAGNDLNIETDIGDIEILAARETSHSTHSEEETRVSLGDVASSLSNPDELVQSEDGQLKIKLADAEYHAVDSESAEVSHRGSNLTADNDISLDAIGDLTVEGSNLVADSDDSGAGDIVLSGENVIIKEAKDSLHTSSEETSGSAELNVVVQHQAVEVAKAAKALDEAADNLKQAKEDYRKYQKDLKNLKGTLSQLEADYENGTPGVSQADIVELKQLIDDAESDKEWYQAGIAAAAADVTSKTTALMQQSAAAAQSAGTYGFNAGVQLDVDATRTGSESHQTSSQASNLSGQNISIQTGNEDGTSDGSTQIRGSHLQADDRIAIDTGELDIEASRDTASQRTQTEHGNISIQQTVYGAAGGPTVSGSLDRSQSRNRQTTYNNSTLSVDQIALNSSGDTTLAGANVHADSQLDVAVGGDLTVESRQNRASGSNNSAGISGGFGTSGGDNSGLTSVNGGANSANGRYRNKETVLTSLTSGGEANIDVGEHTQITGALVATVNDEGKDLGNLNLSTETLDYADLSNTDYSSQQSAGISTSVGFNGAKPADPAQQNATDATGDDDLRLNTSNVQYNNESHYSKDKTLATVGQGNITVRDESSDKNGDLAGLNRDVESTEKELFEVDRQEGNVDVAVDHRLLSKKGWEEISQDAEVLEEAAAVGADYLESVVVSLPEKLANQTGPLGEGMHDTLIRQGYDPEEAQALLSDPAFQQYVVETANQLTEEIESAEPQLLEDLARGKGLNLAATDEYTQGPDGEIEYVEVTSVRDQPLPGKLNDGLATANDYLNTLDPATRDMAMLAAGAALGGPVKQVAGVVIDEMINAAAGEEIEQATNKVAEGVTEWAIGERQEDGTQADNEDYDRAVDGTKLGVSIATGIGLPGRKTSNRQSHGNESGGNSGGGSEGSSGNNTRKTEDADETPDWDTQQSRAGEEFDTPEQEVVSGSNVINGDSVTHVSGVELSRSQSQMISDFEASGYPSTEVVSPTSGKVIGNQYILPDGSRVRVMQPDGRNPRRASFENENGGPIDPATGKPPQPPKGLSRAERKQWIRERTHIVQED</sequence>
<dbReference type="InterPro" id="IPR008638">
    <property type="entry name" value="FhaB/CdiA-like_TPS"/>
</dbReference>
<keyword evidence="3" id="KW-0732">Signal</keyword>
<dbReference type="RefSeq" id="WP_265720916.1">
    <property type="nucleotide sequence ID" value="NZ_JAPIVK010000007.1"/>
</dbReference>
<keyword evidence="1" id="KW-0175">Coiled coil</keyword>
<dbReference type="Pfam" id="PF05860">
    <property type="entry name" value="TPS"/>
    <property type="match status" value="1"/>
</dbReference>
<feature type="compositionally biased region" description="Basic and acidic residues" evidence="2">
    <location>
        <begin position="1613"/>
        <end position="1633"/>
    </location>
</feature>
<protein>
    <submittedName>
        <fullName evidence="5">Hemagglutinin repeat-containing protein</fullName>
    </submittedName>
</protein>
<feature type="region of interest" description="Disordered" evidence="2">
    <location>
        <begin position="375"/>
        <end position="438"/>
    </location>
</feature>
<dbReference type="SUPFAM" id="SSF51126">
    <property type="entry name" value="Pectin lyase-like"/>
    <property type="match status" value="1"/>
</dbReference>
<gene>
    <name evidence="5" type="ORF">ACFSKX_10595</name>
</gene>
<feature type="compositionally biased region" description="Low complexity" evidence="2">
    <location>
        <begin position="2678"/>
        <end position="2688"/>
    </location>
</feature>
<evidence type="ECO:0000259" key="4">
    <source>
        <dbReference type="SMART" id="SM00912"/>
    </source>
</evidence>
<feature type="region of interest" description="Disordered" evidence="2">
    <location>
        <begin position="3252"/>
        <end position="3296"/>
    </location>
</feature>
<dbReference type="InterPro" id="IPR008619">
    <property type="entry name" value="Filamentous_hemagglutn_rpt"/>
</dbReference>
<feature type="compositionally biased region" description="Gly residues" evidence="2">
    <location>
        <begin position="2689"/>
        <end position="2700"/>
    </location>
</feature>
<dbReference type="NCBIfam" id="TIGR01731">
    <property type="entry name" value="fil_hemag_20aa"/>
    <property type="match status" value="25"/>
</dbReference>
<feature type="compositionally biased region" description="Polar residues" evidence="2">
    <location>
        <begin position="2526"/>
        <end position="2564"/>
    </location>
</feature>
<feature type="signal peptide" evidence="3">
    <location>
        <begin position="1"/>
        <end position="23"/>
    </location>
</feature>
<name>A0ABW5ECR1_9GAMM</name>
<dbReference type="InterPro" id="IPR012334">
    <property type="entry name" value="Pectin_lyas_fold"/>
</dbReference>
<dbReference type="InterPro" id="IPR025157">
    <property type="entry name" value="Hemagglutinin_rpt"/>
</dbReference>
<reference evidence="6" key="1">
    <citation type="journal article" date="2019" name="Int. J. Syst. Evol. Microbiol.">
        <title>The Global Catalogue of Microorganisms (GCM) 10K type strain sequencing project: providing services to taxonomists for standard genome sequencing and annotation.</title>
        <authorList>
            <consortium name="The Broad Institute Genomics Platform"/>
            <consortium name="The Broad Institute Genome Sequencing Center for Infectious Disease"/>
            <person name="Wu L."/>
            <person name="Ma J."/>
        </authorList>
    </citation>
    <scope>NUCLEOTIDE SEQUENCE [LARGE SCALE GENOMIC DNA]</scope>
    <source>
        <strain evidence="6">KCTC 12848</strain>
    </source>
</reference>
<keyword evidence="6" id="KW-1185">Reference proteome</keyword>
<dbReference type="Pfam" id="PF13332">
    <property type="entry name" value="Fil_haemagg_2"/>
    <property type="match status" value="5"/>
</dbReference>
<feature type="compositionally biased region" description="Polar residues" evidence="2">
    <location>
        <begin position="2703"/>
        <end position="2714"/>
    </location>
</feature>
<evidence type="ECO:0000313" key="6">
    <source>
        <dbReference type="Proteomes" id="UP001597425"/>
    </source>
</evidence>
<dbReference type="EMBL" id="JBHUJD010000012">
    <property type="protein sequence ID" value="MFD2310864.1"/>
    <property type="molecule type" value="Genomic_DNA"/>
</dbReference>
<feature type="region of interest" description="Disordered" evidence="2">
    <location>
        <begin position="2609"/>
        <end position="2633"/>
    </location>
</feature>
<organism evidence="5 6">
    <name type="scientific">Microbulbifer halophilus</name>
    <dbReference type="NCBI Taxonomy" id="453963"/>
    <lineage>
        <taxon>Bacteria</taxon>
        <taxon>Pseudomonadati</taxon>
        <taxon>Pseudomonadota</taxon>
        <taxon>Gammaproteobacteria</taxon>
        <taxon>Cellvibrionales</taxon>
        <taxon>Microbulbiferaceae</taxon>
        <taxon>Microbulbifer</taxon>
    </lineage>
</organism>
<dbReference type="Proteomes" id="UP001597425">
    <property type="component" value="Unassembled WGS sequence"/>
</dbReference>
<feature type="region of interest" description="Disordered" evidence="2">
    <location>
        <begin position="2114"/>
        <end position="2139"/>
    </location>
</feature>
<dbReference type="NCBIfam" id="TIGR01901">
    <property type="entry name" value="adhes_NPXG"/>
    <property type="match status" value="1"/>
</dbReference>
<evidence type="ECO:0000256" key="1">
    <source>
        <dbReference type="SAM" id="Coils"/>
    </source>
</evidence>